<accession>A0A8J4BNZ8</accession>
<feature type="region of interest" description="Disordered" evidence="1">
    <location>
        <begin position="271"/>
        <end position="349"/>
    </location>
</feature>
<feature type="region of interest" description="Disordered" evidence="1">
    <location>
        <begin position="629"/>
        <end position="677"/>
    </location>
</feature>
<evidence type="ECO:0000256" key="1">
    <source>
        <dbReference type="SAM" id="MobiDB-lite"/>
    </source>
</evidence>
<feature type="domain" description="ShKT" evidence="2">
    <location>
        <begin position="529"/>
        <end position="574"/>
    </location>
</feature>
<protein>
    <recommendedName>
        <fullName evidence="2">ShKT domain-containing protein</fullName>
    </recommendedName>
</protein>
<evidence type="ECO:0000313" key="3">
    <source>
        <dbReference type="EMBL" id="GIL62497.1"/>
    </source>
</evidence>
<keyword evidence="4" id="KW-1185">Reference proteome</keyword>
<dbReference type="AlphaFoldDB" id="A0A8J4BNZ8"/>
<gene>
    <name evidence="3" type="ORF">Vafri_16707</name>
</gene>
<feature type="compositionally biased region" description="Low complexity" evidence="1">
    <location>
        <begin position="414"/>
        <end position="425"/>
    </location>
</feature>
<dbReference type="EMBL" id="BNCO01000051">
    <property type="protein sequence ID" value="GIL62497.1"/>
    <property type="molecule type" value="Genomic_DNA"/>
</dbReference>
<feature type="compositionally biased region" description="Low complexity" evidence="1">
    <location>
        <begin position="663"/>
        <end position="675"/>
    </location>
</feature>
<dbReference type="Proteomes" id="UP000747399">
    <property type="component" value="Unassembled WGS sequence"/>
</dbReference>
<feature type="region of interest" description="Disordered" evidence="1">
    <location>
        <begin position="458"/>
        <end position="513"/>
    </location>
</feature>
<dbReference type="InterPro" id="IPR003582">
    <property type="entry name" value="ShKT_dom"/>
</dbReference>
<reference evidence="3" key="1">
    <citation type="journal article" date="2021" name="Proc. Natl. Acad. Sci. U.S.A.">
        <title>Three genomes in the algal genus Volvox reveal the fate of a haploid sex-determining region after a transition to homothallism.</title>
        <authorList>
            <person name="Yamamoto K."/>
            <person name="Hamaji T."/>
            <person name="Kawai-Toyooka H."/>
            <person name="Matsuzaki R."/>
            <person name="Takahashi F."/>
            <person name="Nishimura Y."/>
            <person name="Kawachi M."/>
            <person name="Noguchi H."/>
            <person name="Minakuchi Y."/>
            <person name="Umen J.G."/>
            <person name="Toyoda A."/>
            <person name="Nozaki H."/>
        </authorList>
    </citation>
    <scope>NUCLEOTIDE SEQUENCE</scope>
    <source>
        <strain evidence="3">NIES-3780</strain>
    </source>
</reference>
<evidence type="ECO:0000259" key="2">
    <source>
        <dbReference type="SMART" id="SM00254"/>
    </source>
</evidence>
<sequence>GGFVADFGALFSDLAGVTGFTAASENGVGGDIGGVVPGSPSPAAPATAAVAADLYDSAVAAGRPAISNYSDGTPVVNGSSRSGSSIAVAAGGVSTSKTAITSGGSCGGCSNENSSSCAAIPNGADCSDHSSVRAAAEAAAAPPGAIGFLISTLGATSPFSATASATAFSGADNFIDTGTFSTWYGANSSYGPYQTAHFVASAASLSNPTFTADTTLAAAEAVARRGANAANMNASLSGGTAAGGGGGATIGGGANMAMTTTVANGSIAAKEGGVPATKTTPLLPADGTGSSSSSSTITAGSILGSSSSSSSSSGIEAASSEDGYPGYSPTSDQAFNPFENATPIPSPGSPLLAPKPGFYFTWLRGAEGAAAVATTSVGNGSVSNATFGYGDFNAASAEVPEGGIDLTGDGSSSGGSSSSGSSSSGSGSPAVFQFFYGLPVSTFGFINGQRLGSAKQSVIKGGSSSSSSSSSGSGSGSSSNGFSAASEAVEPSSASLDVQVQSQPQSQSQSGAVSLMSLPADQPGRVCLPCTDTPPGGRGALNPVTCSQLVASGACGDDWVVLEHVCDGSCGRCPYVEPCTDIRPVGMTGSCEQLRDGGKCAEGLVVAAGWCRLTCGRCYDSGRGMNRTASSHSTATSGSHAADVKNGNVGGLAADEGHGSGIDGTSSGSSSSYSSRGGGGDASGECWVMGCSDLPPPGTRTDGCGDVVRNGRCSSPWVRSRGYCAESCGRCRRSSSGS</sequence>
<feature type="region of interest" description="Disordered" evidence="1">
    <location>
        <begin position="400"/>
        <end position="425"/>
    </location>
</feature>
<name>A0A8J4BNZ8_9CHLO</name>
<evidence type="ECO:0000313" key="4">
    <source>
        <dbReference type="Proteomes" id="UP000747399"/>
    </source>
</evidence>
<organism evidence="3 4">
    <name type="scientific">Volvox africanus</name>
    <dbReference type="NCBI Taxonomy" id="51714"/>
    <lineage>
        <taxon>Eukaryota</taxon>
        <taxon>Viridiplantae</taxon>
        <taxon>Chlorophyta</taxon>
        <taxon>core chlorophytes</taxon>
        <taxon>Chlorophyceae</taxon>
        <taxon>CS clade</taxon>
        <taxon>Chlamydomonadales</taxon>
        <taxon>Volvocaceae</taxon>
        <taxon>Volvox</taxon>
    </lineage>
</organism>
<feature type="domain" description="ShKT" evidence="2">
    <location>
        <begin position="578"/>
        <end position="619"/>
    </location>
</feature>
<feature type="domain" description="ShKT" evidence="2">
    <location>
        <begin position="690"/>
        <end position="732"/>
    </location>
</feature>
<dbReference type="SMART" id="SM00254">
    <property type="entry name" value="ShKT"/>
    <property type="match status" value="3"/>
</dbReference>
<feature type="compositionally biased region" description="Low complexity" evidence="1">
    <location>
        <begin position="287"/>
        <end position="320"/>
    </location>
</feature>
<feature type="non-terminal residue" evidence="3">
    <location>
        <position position="1"/>
    </location>
</feature>
<feature type="compositionally biased region" description="Low complexity" evidence="1">
    <location>
        <begin position="629"/>
        <end position="641"/>
    </location>
</feature>
<comment type="caution">
    <text evidence="3">The sequence shown here is derived from an EMBL/GenBank/DDBJ whole genome shotgun (WGS) entry which is preliminary data.</text>
</comment>
<proteinExistence type="predicted"/>
<feature type="compositionally biased region" description="Low complexity" evidence="1">
    <location>
        <begin position="461"/>
        <end position="513"/>
    </location>
</feature>